<reference evidence="2" key="2">
    <citation type="journal article" date="2015" name="Data Brief">
        <title>Shoot transcriptome of the giant reed, Arundo donax.</title>
        <authorList>
            <person name="Barrero R.A."/>
            <person name="Guerrero F.D."/>
            <person name="Moolhuijzen P."/>
            <person name="Goolsby J.A."/>
            <person name="Tidwell J."/>
            <person name="Bellgard S.E."/>
            <person name="Bellgard M.I."/>
        </authorList>
    </citation>
    <scope>NUCLEOTIDE SEQUENCE</scope>
    <source>
        <tissue evidence="2">Shoot tissue taken approximately 20 cm above the soil surface</tissue>
    </source>
</reference>
<proteinExistence type="predicted"/>
<dbReference type="AlphaFoldDB" id="A0A0A9A6Z6"/>
<sequence length="23" mass="2588">MVNTHTNTGPQKMYPIATITRVN</sequence>
<evidence type="ECO:0000256" key="1">
    <source>
        <dbReference type="SAM" id="MobiDB-lite"/>
    </source>
</evidence>
<feature type="region of interest" description="Disordered" evidence="1">
    <location>
        <begin position="1"/>
        <end position="23"/>
    </location>
</feature>
<name>A0A0A9A6Z6_ARUDO</name>
<feature type="compositionally biased region" description="Polar residues" evidence="1">
    <location>
        <begin position="1"/>
        <end position="10"/>
    </location>
</feature>
<organism evidence="2">
    <name type="scientific">Arundo donax</name>
    <name type="common">Giant reed</name>
    <name type="synonym">Donax arundinaceus</name>
    <dbReference type="NCBI Taxonomy" id="35708"/>
    <lineage>
        <taxon>Eukaryota</taxon>
        <taxon>Viridiplantae</taxon>
        <taxon>Streptophyta</taxon>
        <taxon>Embryophyta</taxon>
        <taxon>Tracheophyta</taxon>
        <taxon>Spermatophyta</taxon>
        <taxon>Magnoliopsida</taxon>
        <taxon>Liliopsida</taxon>
        <taxon>Poales</taxon>
        <taxon>Poaceae</taxon>
        <taxon>PACMAD clade</taxon>
        <taxon>Arundinoideae</taxon>
        <taxon>Arundineae</taxon>
        <taxon>Arundo</taxon>
    </lineage>
</organism>
<accession>A0A0A9A6Z6</accession>
<dbReference type="EMBL" id="GBRH01251029">
    <property type="protein sequence ID" value="JAD46866.1"/>
    <property type="molecule type" value="Transcribed_RNA"/>
</dbReference>
<reference evidence="2" key="1">
    <citation type="submission" date="2014-09" db="EMBL/GenBank/DDBJ databases">
        <authorList>
            <person name="Magalhaes I.L.F."/>
            <person name="Oliveira U."/>
            <person name="Santos F.R."/>
            <person name="Vidigal T.H.D.A."/>
            <person name="Brescovit A.D."/>
            <person name="Santos A.J."/>
        </authorList>
    </citation>
    <scope>NUCLEOTIDE SEQUENCE</scope>
    <source>
        <tissue evidence="2">Shoot tissue taken approximately 20 cm above the soil surface</tissue>
    </source>
</reference>
<protein>
    <submittedName>
        <fullName evidence="2">p2C18</fullName>
    </submittedName>
</protein>
<evidence type="ECO:0000313" key="2">
    <source>
        <dbReference type="EMBL" id="JAD46866.1"/>
    </source>
</evidence>